<gene>
    <name evidence="1" type="ORF">DET57_11439</name>
</gene>
<reference evidence="1 2" key="1">
    <citation type="submission" date="2018-05" db="EMBL/GenBank/DDBJ databases">
        <title>Freshwater and sediment microbial communities from various areas in North America, analyzing microbe dynamics in response to fracking.</title>
        <authorList>
            <person name="Lamendella R."/>
        </authorList>
    </citation>
    <scope>NUCLEOTIDE SEQUENCE [LARGE SCALE GENOMIC DNA]</scope>
    <source>
        <strain evidence="1 2">67</strain>
    </source>
</reference>
<sequence>MTYIMPEKGQMNEYGIEAFGIPLTSRHGIAMELSQMLRFSYYVASVGFVKCIESVFYDSGSCCCNFEFIPGFNEYSEEAEKIKQCALRSIGQFEWFGMIEHGDING</sequence>
<dbReference type="AlphaFoldDB" id="A0A318FFZ9"/>
<name>A0A318FFZ9_KLEOX</name>
<protein>
    <submittedName>
        <fullName evidence="1">Uncharacterized protein</fullName>
    </submittedName>
</protein>
<comment type="caution">
    <text evidence="1">The sequence shown here is derived from an EMBL/GenBank/DDBJ whole genome shotgun (WGS) entry which is preliminary data.</text>
</comment>
<organism evidence="1 2">
    <name type="scientific">Klebsiella oxytoca</name>
    <dbReference type="NCBI Taxonomy" id="571"/>
    <lineage>
        <taxon>Bacteria</taxon>
        <taxon>Pseudomonadati</taxon>
        <taxon>Pseudomonadota</taxon>
        <taxon>Gammaproteobacteria</taxon>
        <taxon>Enterobacterales</taxon>
        <taxon>Enterobacteriaceae</taxon>
        <taxon>Klebsiella/Raoultella group</taxon>
        <taxon>Klebsiella</taxon>
    </lineage>
</organism>
<evidence type="ECO:0000313" key="2">
    <source>
        <dbReference type="Proteomes" id="UP000247485"/>
    </source>
</evidence>
<evidence type="ECO:0000313" key="1">
    <source>
        <dbReference type="EMBL" id="PXW42047.1"/>
    </source>
</evidence>
<dbReference type="EMBL" id="QJJG01000014">
    <property type="protein sequence ID" value="PXW42047.1"/>
    <property type="molecule type" value="Genomic_DNA"/>
</dbReference>
<proteinExistence type="predicted"/>
<accession>A0A318FFZ9</accession>
<dbReference type="RefSeq" id="WP_110275612.1">
    <property type="nucleotide sequence ID" value="NZ_QJJG01000014.1"/>
</dbReference>
<dbReference type="Proteomes" id="UP000247485">
    <property type="component" value="Unassembled WGS sequence"/>
</dbReference>